<organism evidence="4 5">
    <name type="scientific">Clavelina lepadiformis</name>
    <name type="common">Light-bulb sea squirt</name>
    <name type="synonym">Ascidia lepadiformis</name>
    <dbReference type="NCBI Taxonomy" id="159417"/>
    <lineage>
        <taxon>Eukaryota</taxon>
        <taxon>Metazoa</taxon>
        <taxon>Chordata</taxon>
        <taxon>Tunicata</taxon>
        <taxon>Ascidiacea</taxon>
        <taxon>Aplousobranchia</taxon>
        <taxon>Clavelinidae</taxon>
        <taxon>Clavelina</taxon>
    </lineage>
</organism>
<protein>
    <recommendedName>
        <fullName evidence="3">BTB domain-containing protein</fullName>
    </recommendedName>
</protein>
<dbReference type="InterPro" id="IPR006652">
    <property type="entry name" value="Kelch_1"/>
</dbReference>
<dbReference type="Pfam" id="PF01344">
    <property type="entry name" value="Kelch_1"/>
    <property type="match status" value="2"/>
</dbReference>
<dbReference type="InterPro" id="IPR017096">
    <property type="entry name" value="BTB-kelch_protein"/>
</dbReference>
<dbReference type="SMART" id="SM00612">
    <property type="entry name" value="Kelch"/>
    <property type="match status" value="5"/>
</dbReference>
<dbReference type="InterPro" id="IPR011333">
    <property type="entry name" value="SKP1/BTB/POZ_sf"/>
</dbReference>
<reference evidence="4 5" key="1">
    <citation type="submission" date="2024-02" db="EMBL/GenBank/DDBJ databases">
        <authorList>
            <person name="Daric V."/>
            <person name="Darras S."/>
        </authorList>
    </citation>
    <scope>NUCLEOTIDE SEQUENCE [LARGE SCALE GENOMIC DNA]</scope>
</reference>
<dbReference type="InterPro" id="IPR015915">
    <property type="entry name" value="Kelch-typ_b-propeller"/>
</dbReference>
<dbReference type="SUPFAM" id="SSF117281">
    <property type="entry name" value="Kelch motif"/>
    <property type="match status" value="1"/>
</dbReference>
<gene>
    <name evidence="4" type="ORF">CVLEPA_LOCUS18834</name>
</gene>
<proteinExistence type="predicted"/>
<evidence type="ECO:0000313" key="4">
    <source>
        <dbReference type="EMBL" id="CAK8686802.1"/>
    </source>
</evidence>
<sequence length="588" mass="66443">MKEADNVTSVKKFTDPSFNDNFLQGLNALRKDGKFFDVSIWVQDTSIPSHRVVLAAASNYFRSMFTGMMRESYLDNVTIFDVAPHIMESLIDFCYTGTIFIDEDNAVDLLKAADLFQFPSVREACCGFLASQLHPSNCLDIIDFAEDMVCPDLAKKALNYTVSNIVALADHEDFLNLSYTRLKQILSHRDLGINREESAYEILLSWLKTNVPERMADFCRLMSFIRLPFIRRIYLLTRIETNPIIRASPLCQSLIKETRTFHMCMLDKHDISSIRYQPRPSTGVAELLITVGGCDENCDEATAVESYNPVCGQWRSLEPFTGNLRGGYATTGLGNDIYVTGGSDGVNVYNRVWRYNSQVNEWSEVAPMLHAREYHGSVVLNSYIYVVGSEGCEQYDFLSDRWSTIASLPHSVNNCSVTTCLGKIYSIGCKFDTEEFIIQVYTPETDSWSILECDLPQMAYAPHIVALCGLLYFIREDSTEVLTFNPTRMEWVKTTAPMLQVHLGGSVTIFEGKIIVSGGYDESFGLSGVIEAYDRENNQWSIIGKMRHPIFWHGCTSIYRYVSSPSGESFCSDPNLHDFSAYSSLLEK</sequence>
<feature type="domain" description="BTB" evidence="3">
    <location>
        <begin position="36"/>
        <end position="103"/>
    </location>
</feature>
<name>A0ABP0G6J7_CLALP</name>
<dbReference type="Pfam" id="PF00651">
    <property type="entry name" value="BTB"/>
    <property type="match status" value="1"/>
</dbReference>
<dbReference type="SMART" id="SM00225">
    <property type="entry name" value="BTB"/>
    <property type="match status" value="1"/>
</dbReference>
<evidence type="ECO:0000313" key="5">
    <source>
        <dbReference type="Proteomes" id="UP001642483"/>
    </source>
</evidence>
<accession>A0ABP0G6J7</accession>
<dbReference type="PANTHER" id="PTHR24412">
    <property type="entry name" value="KELCH PROTEIN"/>
    <property type="match status" value="1"/>
</dbReference>
<dbReference type="PANTHER" id="PTHR24412:SF498">
    <property type="entry name" value="KELCH-LIKE PROTEIN 26 ISOFORM X1"/>
    <property type="match status" value="1"/>
</dbReference>
<dbReference type="Gene3D" id="1.25.40.420">
    <property type="match status" value="1"/>
</dbReference>
<dbReference type="PROSITE" id="PS50097">
    <property type="entry name" value="BTB"/>
    <property type="match status" value="1"/>
</dbReference>
<dbReference type="InterPro" id="IPR011705">
    <property type="entry name" value="BACK"/>
</dbReference>
<evidence type="ECO:0000256" key="1">
    <source>
        <dbReference type="ARBA" id="ARBA00022441"/>
    </source>
</evidence>
<dbReference type="PIRSF" id="PIRSF037037">
    <property type="entry name" value="Kelch-like_protein_gigaxonin"/>
    <property type="match status" value="1"/>
</dbReference>
<dbReference type="Gene3D" id="3.30.710.10">
    <property type="entry name" value="Potassium Channel Kv1.1, Chain A"/>
    <property type="match status" value="1"/>
</dbReference>
<dbReference type="SMART" id="SM00875">
    <property type="entry name" value="BACK"/>
    <property type="match status" value="1"/>
</dbReference>
<evidence type="ECO:0000256" key="2">
    <source>
        <dbReference type="ARBA" id="ARBA00022737"/>
    </source>
</evidence>
<dbReference type="InterPro" id="IPR000210">
    <property type="entry name" value="BTB/POZ_dom"/>
</dbReference>
<keyword evidence="1" id="KW-0880">Kelch repeat</keyword>
<keyword evidence="2" id="KW-0677">Repeat</keyword>
<keyword evidence="5" id="KW-1185">Reference proteome</keyword>
<dbReference type="Gene3D" id="2.120.10.80">
    <property type="entry name" value="Kelch-type beta propeller"/>
    <property type="match status" value="2"/>
</dbReference>
<evidence type="ECO:0000259" key="3">
    <source>
        <dbReference type="PROSITE" id="PS50097"/>
    </source>
</evidence>
<dbReference type="EMBL" id="CAWYQH010000103">
    <property type="protein sequence ID" value="CAK8686802.1"/>
    <property type="molecule type" value="Genomic_DNA"/>
</dbReference>
<comment type="caution">
    <text evidence="4">The sequence shown here is derived from an EMBL/GenBank/DDBJ whole genome shotgun (WGS) entry which is preliminary data.</text>
</comment>
<dbReference type="Pfam" id="PF07707">
    <property type="entry name" value="BACK"/>
    <property type="match status" value="1"/>
</dbReference>
<dbReference type="Proteomes" id="UP001642483">
    <property type="component" value="Unassembled WGS sequence"/>
</dbReference>
<dbReference type="SUPFAM" id="SSF54695">
    <property type="entry name" value="POZ domain"/>
    <property type="match status" value="1"/>
</dbReference>